<dbReference type="FunCoup" id="G0MS60">
    <property type="interactions" value="437"/>
</dbReference>
<feature type="domain" description="C2H2-type" evidence="7">
    <location>
        <begin position="150"/>
        <end position="177"/>
    </location>
</feature>
<dbReference type="HOGENOM" id="CLU_035077_0_0_1"/>
<keyword evidence="1" id="KW-0479">Metal-binding</keyword>
<evidence type="ECO:0000256" key="4">
    <source>
        <dbReference type="ARBA" id="ARBA00022833"/>
    </source>
</evidence>
<dbReference type="SUPFAM" id="SSF57667">
    <property type="entry name" value="beta-beta-alpha zinc fingers"/>
    <property type="match status" value="2"/>
</dbReference>
<dbReference type="InterPro" id="IPR036236">
    <property type="entry name" value="Znf_C2H2_sf"/>
</dbReference>
<dbReference type="InParanoid" id="G0MS60"/>
<dbReference type="OMA" id="ETHMITG"/>
<dbReference type="InterPro" id="IPR013087">
    <property type="entry name" value="Znf_C2H2_type"/>
</dbReference>
<feature type="domain" description="C2H2-type" evidence="7">
    <location>
        <begin position="411"/>
        <end position="439"/>
    </location>
</feature>
<name>G0MS60_CAEBE</name>
<keyword evidence="9" id="KW-1185">Reference proteome</keyword>
<evidence type="ECO:0000256" key="2">
    <source>
        <dbReference type="ARBA" id="ARBA00022737"/>
    </source>
</evidence>
<dbReference type="EMBL" id="GL379809">
    <property type="protein sequence ID" value="EGT42586.1"/>
    <property type="molecule type" value="Genomic_DNA"/>
</dbReference>
<organism evidence="9">
    <name type="scientific">Caenorhabditis brenneri</name>
    <name type="common">Nematode worm</name>
    <dbReference type="NCBI Taxonomy" id="135651"/>
    <lineage>
        <taxon>Eukaryota</taxon>
        <taxon>Metazoa</taxon>
        <taxon>Ecdysozoa</taxon>
        <taxon>Nematoda</taxon>
        <taxon>Chromadorea</taxon>
        <taxon>Rhabditida</taxon>
        <taxon>Rhabditina</taxon>
        <taxon>Rhabditomorpha</taxon>
        <taxon>Rhabditoidea</taxon>
        <taxon>Rhabditidae</taxon>
        <taxon>Peloderinae</taxon>
        <taxon>Caenorhabditis</taxon>
    </lineage>
</organism>
<keyword evidence="2" id="KW-0677">Repeat</keyword>
<dbReference type="SMART" id="SM00355">
    <property type="entry name" value="ZnF_C2H2"/>
    <property type="match status" value="6"/>
</dbReference>
<gene>
    <name evidence="8" type="ORF">CAEBREN_05284</name>
</gene>
<sequence>MPNEHRCSQCQKKFPNLSTLQRHQETHMITGDWMCGLCNMLCSRLSGLNQHWQNSCQEFKMVFCEDEIKKMTCDDLREAAFRLTLDHYSPEIDINEPGPSTIPTQDQKSKASLCIYCNLLLPGGTLNHHLGVHTKRHGVGERCPDLVVRYVCDLCGYGFRYKKSLFVHWRQRCSEVSANCPSQGMIVDNRQLKKIVEDLVKRGEVVKPYEIIMNSREDVKGFRNERKVEEEEEEEDEDEETKPQYTAPIISVNISDRQAWNIKNSKIELAVCGQCGRNFHSSARLKRHEDAFHENKKRAQCELCQLTFSQQRILTAHLRGACRAMKVEVPDEMRRKKLSLREIQDVVDVAKGRWRLLFEQKRTENIRFITEFLDNIERQFTQTIPKIENDVMLEVPMTVSGYIAETGSDINYCEFCKIKFNSPRFLFQHHQLVHSNQQQPRNQLTITASSLLPYFKLPEATFYDITGKEYRIGRFIEKGRDFVKHLKTQFVKPGSMVAKIEENDHFVVKLRGEDEQHILFNEHEFPEVCDRDGALNVLFSKNPRIFDDIPVLSREA</sequence>
<feature type="region of interest" description="Disordered" evidence="6">
    <location>
        <begin position="222"/>
        <end position="243"/>
    </location>
</feature>
<proteinExistence type="predicted"/>
<feature type="compositionally biased region" description="Acidic residues" evidence="6">
    <location>
        <begin position="230"/>
        <end position="240"/>
    </location>
</feature>
<evidence type="ECO:0000256" key="6">
    <source>
        <dbReference type="SAM" id="MobiDB-lite"/>
    </source>
</evidence>
<evidence type="ECO:0000256" key="3">
    <source>
        <dbReference type="ARBA" id="ARBA00022771"/>
    </source>
</evidence>
<dbReference type="eggNOG" id="KOG1721">
    <property type="taxonomic scope" value="Eukaryota"/>
</dbReference>
<dbReference type="PROSITE" id="PS00028">
    <property type="entry name" value="ZINC_FINGER_C2H2_1"/>
    <property type="match status" value="3"/>
</dbReference>
<dbReference type="OrthoDB" id="5780883at2759"/>
<keyword evidence="4" id="KW-0862">Zinc</keyword>
<dbReference type="Gene3D" id="3.30.160.60">
    <property type="entry name" value="Classic Zinc Finger"/>
    <property type="match status" value="2"/>
</dbReference>
<dbReference type="PROSITE" id="PS50157">
    <property type="entry name" value="ZINC_FINGER_C2H2_2"/>
    <property type="match status" value="4"/>
</dbReference>
<feature type="domain" description="C2H2-type" evidence="7">
    <location>
        <begin position="270"/>
        <end position="298"/>
    </location>
</feature>
<evidence type="ECO:0000256" key="1">
    <source>
        <dbReference type="ARBA" id="ARBA00022723"/>
    </source>
</evidence>
<evidence type="ECO:0000313" key="9">
    <source>
        <dbReference type="Proteomes" id="UP000008068"/>
    </source>
</evidence>
<protein>
    <recommendedName>
        <fullName evidence="7">C2H2-type domain-containing protein</fullName>
    </recommendedName>
</protein>
<evidence type="ECO:0000313" key="8">
    <source>
        <dbReference type="EMBL" id="EGT42586.1"/>
    </source>
</evidence>
<dbReference type="STRING" id="135651.G0MS60"/>
<dbReference type="GO" id="GO:0008270">
    <property type="term" value="F:zinc ion binding"/>
    <property type="evidence" value="ECO:0007669"/>
    <property type="project" value="UniProtKB-KW"/>
</dbReference>
<dbReference type="Pfam" id="PF00096">
    <property type="entry name" value="zf-C2H2"/>
    <property type="match status" value="2"/>
</dbReference>
<evidence type="ECO:0000259" key="7">
    <source>
        <dbReference type="PROSITE" id="PS50157"/>
    </source>
</evidence>
<dbReference type="Proteomes" id="UP000008068">
    <property type="component" value="Unassembled WGS sequence"/>
</dbReference>
<dbReference type="PANTHER" id="PTHR24379:SF121">
    <property type="entry name" value="C2H2-TYPE DOMAIN-CONTAINING PROTEIN"/>
    <property type="match status" value="1"/>
</dbReference>
<dbReference type="AlphaFoldDB" id="G0MS60"/>
<evidence type="ECO:0000256" key="5">
    <source>
        <dbReference type="PROSITE-ProRule" id="PRU00042"/>
    </source>
</evidence>
<accession>G0MS60</accession>
<reference evidence="9" key="1">
    <citation type="submission" date="2011-07" db="EMBL/GenBank/DDBJ databases">
        <authorList>
            <consortium name="Caenorhabditis brenneri Sequencing and Analysis Consortium"/>
            <person name="Wilson R.K."/>
        </authorList>
    </citation>
    <scope>NUCLEOTIDE SEQUENCE [LARGE SCALE GENOMIC DNA]</scope>
    <source>
        <strain evidence="9">PB2801</strain>
    </source>
</reference>
<keyword evidence="3 5" id="KW-0863">Zinc-finger</keyword>
<dbReference type="PANTHER" id="PTHR24379">
    <property type="entry name" value="KRAB AND ZINC FINGER DOMAIN-CONTAINING"/>
    <property type="match status" value="1"/>
</dbReference>
<feature type="domain" description="C2H2-type" evidence="7">
    <location>
        <begin position="5"/>
        <end position="27"/>
    </location>
</feature>